<comment type="caution">
    <text evidence="3">The sequence shown here is derived from an EMBL/GenBank/DDBJ whole genome shotgun (WGS) entry which is preliminary data.</text>
</comment>
<dbReference type="Proteomes" id="UP000663862">
    <property type="component" value="Unassembled WGS sequence"/>
</dbReference>
<dbReference type="EMBL" id="CAJNYU010003921">
    <property type="protein sequence ID" value="CAF3712478.1"/>
    <property type="molecule type" value="Genomic_DNA"/>
</dbReference>
<name>A0A820VC36_9BILA</name>
<feature type="compositionally biased region" description="Polar residues" evidence="1">
    <location>
        <begin position="63"/>
        <end position="72"/>
    </location>
</feature>
<protein>
    <submittedName>
        <fullName evidence="3">Uncharacterized protein</fullName>
    </submittedName>
</protein>
<sequence>MEHSSVRNAKDKNVLNGDDTVKDSHDGSEDEVENEGNIANKTIEKKSQPVTTADVMRGHKLKQPSNEESTASVPEKVPDSDEKELAEKLRELDLEPEAGAESVSYKDLFKDIRDLHSEQEFNDADYKLFCELLDENFNVKSLIIKHLRSNKAINPYELNLGDICLPGTIVEVTNGNKNKCFEDATLKTTGVYAWEIKLTKAELQSICKAWNHYIRLTGERVGLNDYLLKQLYHGLNEYSYLNEFSFLYIGQTENTVGGRLSDEMNATFGGKPSTSQKTLTYFLHIWFGCFGYPTRVGLISRNGSPDMEGLVGKVLNAQAAKQFDNKGNVINREQLGPR</sequence>
<organism evidence="3 4">
    <name type="scientific">Rotaria socialis</name>
    <dbReference type="NCBI Taxonomy" id="392032"/>
    <lineage>
        <taxon>Eukaryota</taxon>
        <taxon>Metazoa</taxon>
        <taxon>Spiralia</taxon>
        <taxon>Gnathifera</taxon>
        <taxon>Rotifera</taxon>
        <taxon>Eurotatoria</taxon>
        <taxon>Bdelloidea</taxon>
        <taxon>Philodinida</taxon>
        <taxon>Philodinidae</taxon>
        <taxon>Rotaria</taxon>
    </lineage>
</organism>
<accession>A0A820VC36</accession>
<feature type="compositionally biased region" description="Basic and acidic residues" evidence="1">
    <location>
        <begin position="1"/>
        <end position="27"/>
    </location>
</feature>
<proteinExistence type="predicted"/>
<evidence type="ECO:0000313" key="3">
    <source>
        <dbReference type="EMBL" id="CAF4499027.1"/>
    </source>
</evidence>
<dbReference type="EMBL" id="CAJOBQ010001577">
    <property type="protein sequence ID" value="CAF4499027.1"/>
    <property type="molecule type" value="Genomic_DNA"/>
</dbReference>
<evidence type="ECO:0000256" key="1">
    <source>
        <dbReference type="SAM" id="MobiDB-lite"/>
    </source>
</evidence>
<gene>
    <name evidence="2" type="ORF">FME351_LOCUS28500</name>
    <name evidence="3" type="ORF">TSG867_LOCUS20941</name>
</gene>
<evidence type="ECO:0000313" key="4">
    <source>
        <dbReference type="Proteomes" id="UP000663862"/>
    </source>
</evidence>
<feature type="region of interest" description="Disordered" evidence="1">
    <location>
        <begin position="1"/>
        <end position="84"/>
    </location>
</feature>
<dbReference type="AlphaFoldDB" id="A0A820VC36"/>
<dbReference type="Proteomes" id="UP000663869">
    <property type="component" value="Unassembled WGS sequence"/>
</dbReference>
<evidence type="ECO:0000313" key="2">
    <source>
        <dbReference type="EMBL" id="CAF3712478.1"/>
    </source>
</evidence>
<reference evidence="3" key="1">
    <citation type="submission" date="2021-02" db="EMBL/GenBank/DDBJ databases">
        <authorList>
            <person name="Nowell W R."/>
        </authorList>
    </citation>
    <scope>NUCLEOTIDE SEQUENCE</scope>
</reference>